<evidence type="ECO:0000256" key="2">
    <source>
        <dbReference type="ARBA" id="ARBA00004496"/>
    </source>
</evidence>
<proteinExistence type="inferred from homology"/>
<keyword evidence="4 7" id="KW-0540">Nuclease</keyword>
<dbReference type="EC" id="3.1.21.7" evidence="7"/>
<dbReference type="GO" id="GO:0006281">
    <property type="term" value="P:DNA repair"/>
    <property type="evidence" value="ECO:0007669"/>
    <property type="project" value="UniProtKB-UniRule"/>
</dbReference>
<name>E3GY24_METFV</name>
<dbReference type="Gene3D" id="3.30.2170.10">
    <property type="entry name" value="archaeoglobus fulgidus dsm 4304 superfamily"/>
    <property type="match status" value="1"/>
</dbReference>
<dbReference type="CDD" id="cd06559">
    <property type="entry name" value="Endonuclease_V"/>
    <property type="match status" value="1"/>
</dbReference>
<keyword evidence="3 7" id="KW-0963">Cytoplasm</keyword>
<dbReference type="HOGENOM" id="CLU_047631_1_1_2"/>
<comment type="cofactor">
    <cofactor evidence="7">
        <name>Mg(2+)</name>
        <dbReference type="ChEBI" id="CHEBI:18420"/>
    </cofactor>
</comment>
<keyword evidence="9" id="KW-1185">Reference proteome</keyword>
<evidence type="ECO:0000256" key="3">
    <source>
        <dbReference type="ARBA" id="ARBA00022490"/>
    </source>
</evidence>
<dbReference type="InterPro" id="IPR007581">
    <property type="entry name" value="Endonuclease-V"/>
</dbReference>
<feature type="binding site" evidence="7">
    <location>
        <position position="37"/>
    </location>
    <ligand>
        <name>Mg(2+)</name>
        <dbReference type="ChEBI" id="CHEBI:18420"/>
    </ligand>
</feature>
<organism evidence="8 9">
    <name type="scientific">Methanothermus fervidus (strain ATCC 43054 / DSM 2088 / JCM 10308 / V24 S)</name>
    <dbReference type="NCBI Taxonomy" id="523846"/>
    <lineage>
        <taxon>Archaea</taxon>
        <taxon>Methanobacteriati</taxon>
        <taxon>Methanobacteriota</taxon>
        <taxon>Methanomada group</taxon>
        <taxon>Methanobacteria</taxon>
        <taxon>Methanobacteriales</taxon>
        <taxon>Methanothermaceae</taxon>
        <taxon>Methanothermus</taxon>
    </lineage>
</organism>
<dbReference type="Proteomes" id="UP000002315">
    <property type="component" value="Chromosome"/>
</dbReference>
<dbReference type="GO" id="GO:0000287">
    <property type="term" value="F:magnesium ion binding"/>
    <property type="evidence" value="ECO:0007669"/>
    <property type="project" value="UniProtKB-UniRule"/>
</dbReference>
<dbReference type="PANTHER" id="PTHR28511:SF1">
    <property type="entry name" value="ENDONUCLEASE V"/>
    <property type="match status" value="1"/>
</dbReference>
<keyword evidence="6 7" id="KW-0378">Hydrolase</keyword>
<comment type="function">
    <text evidence="7">DNA repair enzyme involved in the repair of deaminated bases. Selectively cleaves double-stranded DNA at the second phosphodiester bond 3' to a deoxyinosine leaving behind the intact lesion on the nicked DNA.</text>
</comment>
<evidence type="ECO:0000313" key="9">
    <source>
        <dbReference type="Proteomes" id="UP000002315"/>
    </source>
</evidence>
<keyword evidence="7" id="KW-0227">DNA damage</keyword>
<comment type="catalytic activity">
    <reaction evidence="1 7">
        <text>Endonucleolytic cleavage at apurinic or apyrimidinic sites to products with a 5'-phosphate.</text>
        <dbReference type="EC" id="3.1.21.7"/>
    </reaction>
</comment>
<evidence type="ECO:0000256" key="4">
    <source>
        <dbReference type="ARBA" id="ARBA00022722"/>
    </source>
</evidence>
<reference evidence="8 9" key="1">
    <citation type="journal article" date="2010" name="Stand. Genomic Sci.">
        <title>Complete genome sequence of Methanothermus fervidus type strain (V24S).</title>
        <authorList>
            <person name="Anderson I."/>
            <person name="Djao O.D."/>
            <person name="Misra M."/>
            <person name="Chertkov O."/>
            <person name="Nolan M."/>
            <person name="Lucas S."/>
            <person name="Lapidus A."/>
            <person name="Del Rio T.G."/>
            <person name="Tice H."/>
            <person name="Cheng J.F."/>
            <person name="Tapia R."/>
            <person name="Han C."/>
            <person name="Goodwin L."/>
            <person name="Pitluck S."/>
            <person name="Liolios K."/>
            <person name="Ivanova N."/>
            <person name="Mavromatis K."/>
            <person name="Mikhailova N."/>
            <person name="Pati A."/>
            <person name="Brambilla E."/>
            <person name="Chen A."/>
            <person name="Palaniappan K."/>
            <person name="Land M."/>
            <person name="Hauser L."/>
            <person name="Chang Y.J."/>
            <person name="Jeffries C.D."/>
            <person name="Sikorski J."/>
            <person name="Spring S."/>
            <person name="Rohde M."/>
            <person name="Eichinger K."/>
            <person name="Huber H."/>
            <person name="Wirth R."/>
            <person name="Goker M."/>
            <person name="Detter J.C."/>
            <person name="Woyke T."/>
            <person name="Bristow J."/>
            <person name="Eisen J.A."/>
            <person name="Markowitz V."/>
            <person name="Hugenholtz P."/>
            <person name="Klenk H.P."/>
            <person name="Kyrpides N.C."/>
        </authorList>
    </citation>
    <scope>NUCLEOTIDE SEQUENCE [LARGE SCALE GENOMIC DNA]</scope>
    <source>
        <strain evidence="9">ATCC 43054 / DSM 2088 / JCM 10308 / V24 S</strain>
    </source>
</reference>
<dbReference type="EMBL" id="CP002278">
    <property type="protein sequence ID" value="ADP77206.1"/>
    <property type="molecule type" value="Genomic_DNA"/>
</dbReference>
<dbReference type="Pfam" id="PF04493">
    <property type="entry name" value="Endonuclease_5"/>
    <property type="match status" value="1"/>
</dbReference>
<evidence type="ECO:0000256" key="7">
    <source>
        <dbReference type="HAMAP-Rule" id="MF_00801"/>
    </source>
</evidence>
<comment type="subcellular location">
    <subcellularLocation>
        <location evidence="2 7">Cytoplasm</location>
    </subcellularLocation>
</comment>
<evidence type="ECO:0000256" key="5">
    <source>
        <dbReference type="ARBA" id="ARBA00022759"/>
    </source>
</evidence>
<gene>
    <name evidence="7" type="primary">nfi</name>
    <name evidence="8" type="ordered locus">Mfer_0404</name>
</gene>
<dbReference type="GO" id="GO:0005737">
    <property type="term" value="C:cytoplasm"/>
    <property type="evidence" value="ECO:0007669"/>
    <property type="project" value="UniProtKB-SubCell"/>
</dbReference>
<dbReference type="KEGG" id="mfv:Mfer_0404"/>
<sequence>MISYRLLDELANIQSNLSKKVIRKNYLDEVNTVAGVDVSFSVNNFAVSAAVIVDFNDLKIIEKKTEITNLFFPYISGFLGFREADAIISVIKKLKNNFDVLVVDGNGILHPRRFGLASHVGVLLDIPSIGVAKKLIRGAKVKNNKIFYQGEVLGVKVGDVYVSVGHKVSLKTCEQIISKLIRYKVPEPVRLAHILATNTAKNLKVKKRNIYI</sequence>
<keyword evidence="5 7" id="KW-0255">Endonuclease</keyword>
<dbReference type="STRING" id="523846.Mfer_0404"/>
<dbReference type="GO" id="GO:0016891">
    <property type="term" value="F:RNA endonuclease activity producing 5'-phosphomonoesters, hydrolytic mechanism"/>
    <property type="evidence" value="ECO:0007669"/>
    <property type="project" value="TreeGrafter"/>
</dbReference>
<dbReference type="PANTHER" id="PTHR28511">
    <property type="entry name" value="ENDONUCLEASE V"/>
    <property type="match status" value="1"/>
</dbReference>
<protein>
    <recommendedName>
        <fullName evidence="7">Endonuclease V</fullName>
        <ecNumber evidence="7">3.1.21.7</ecNumber>
    </recommendedName>
    <alternativeName>
        <fullName evidence="7">Deoxyinosine 3'endonuclease</fullName>
    </alternativeName>
    <alternativeName>
        <fullName evidence="7">Deoxyribonuclease V</fullName>
        <shortName evidence="7">DNase V</shortName>
    </alternativeName>
</protein>
<evidence type="ECO:0000256" key="1">
    <source>
        <dbReference type="ARBA" id="ARBA00001835"/>
    </source>
</evidence>
<dbReference type="GO" id="GO:0003727">
    <property type="term" value="F:single-stranded RNA binding"/>
    <property type="evidence" value="ECO:0007669"/>
    <property type="project" value="TreeGrafter"/>
</dbReference>
<keyword evidence="7" id="KW-0460">Magnesium</keyword>
<comment type="similarity">
    <text evidence="7">Belongs to the endonuclease V family.</text>
</comment>
<evidence type="ECO:0000313" key="8">
    <source>
        <dbReference type="EMBL" id="ADP77206.1"/>
    </source>
</evidence>
<feature type="site" description="Interaction with target DNA" evidence="7">
    <location>
        <position position="74"/>
    </location>
</feature>
<feature type="binding site" evidence="7">
    <location>
        <position position="104"/>
    </location>
    <ligand>
        <name>Mg(2+)</name>
        <dbReference type="ChEBI" id="CHEBI:18420"/>
    </ligand>
</feature>
<keyword evidence="7" id="KW-0234">DNA repair</keyword>
<dbReference type="HAMAP" id="MF_00801">
    <property type="entry name" value="Endonuclease_5"/>
    <property type="match status" value="1"/>
</dbReference>
<accession>E3GY24</accession>
<dbReference type="GO" id="GO:0043737">
    <property type="term" value="F:deoxyribonuclease V activity"/>
    <property type="evidence" value="ECO:0007669"/>
    <property type="project" value="UniProtKB-UniRule"/>
</dbReference>
<keyword evidence="7" id="KW-0479">Metal-binding</keyword>
<evidence type="ECO:0000256" key="6">
    <source>
        <dbReference type="ARBA" id="ARBA00022801"/>
    </source>
</evidence>
<dbReference type="AlphaFoldDB" id="E3GY24"/>